<accession>A0A4Y2XB45</accession>
<name>A0A4Y2XB45_ARAVE</name>
<keyword evidence="2" id="KW-1185">Reference proteome</keyword>
<gene>
    <name evidence="1" type="ORF">AVEN_191618_1</name>
</gene>
<organism evidence="1 2">
    <name type="scientific">Araneus ventricosus</name>
    <name type="common">Orbweaver spider</name>
    <name type="synonym">Epeira ventricosa</name>
    <dbReference type="NCBI Taxonomy" id="182803"/>
    <lineage>
        <taxon>Eukaryota</taxon>
        <taxon>Metazoa</taxon>
        <taxon>Ecdysozoa</taxon>
        <taxon>Arthropoda</taxon>
        <taxon>Chelicerata</taxon>
        <taxon>Arachnida</taxon>
        <taxon>Araneae</taxon>
        <taxon>Araneomorphae</taxon>
        <taxon>Entelegynae</taxon>
        <taxon>Araneoidea</taxon>
        <taxon>Araneidae</taxon>
        <taxon>Araneus</taxon>
    </lineage>
</organism>
<reference evidence="1 2" key="1">
    <citation type="journal article" date="2019" name="Sci. Rep.">
        <title>Orb-weaving spider Araneus ventricosus genome elucidates the spidroin gene catalogue.</title>
        <authorList>
            <person name="Kono N."/>
            <person name="Nakamura H."/>
            <person name="Ohtoshi R."/>
            <person name="Moran D.A.P."/>
            <person name="Shinohara A."/>
            <person name="Yoshida Y."/>
            <person name="Fujiwara M."/>
            <person name="Mori M."/>
            <person name="Tomita M."/>
            <person name="Arakawa K."/>
        </authorList>
    </citation>
    <scope>NUCLEOTIDE SEQUENCE [LARGE SCALE GENOMIC DNA]</scope>
</reference>
<protein>
    <submittedName>
        <fullName evidence="1">Uncharacterized protein</fullName>
    </submittedName>
</protein>
<dbReference type="Proteomes" id="UP000499080">
    <property type="component" value="Unassembled WGS sequence"/>
</dbReference>
<comment type="caution">
    <text evidence="1">The sequence shown here is derived from an EMBL/GenBank/DDBJ whole genome shotgun (WGS) entry which is preliminary data.</text>
</comment>
<dbReference type="AlphaFoldDB" id="A0A4Y2XB45"/>
<dbReference type="EMBL" id="BGPR01074028">
    <property type="protein sequence ID" value="GBO46389.1"/>
    <property type="molecule type" value="Genomic_DNA"/>
</dbReference>
<sequence length="102" mass="11614">MCLESFSAISLGYCGSETQNTLAEYEQNSPKLDASCYLLHDAVIEVHSSLPNGDVYLDLLVLCVIPLSEHLQLNAFFRRTVLQLTWKRKKRSPRLLERVYGP</sequence>
<proteinExistence type="predicted"/>
<evidence type="ECO:0000313" key="1">
    <source>
        <dbReference type="EMBL" id="GBO46389.1"/>
    </source>
</evidence>
<evidence type="ECO:0000313" key="2">
    <source>
        <dbReference type="Proteomes" id="UP000499080"/>
    </source>
</evidence>